<dbReference type="Proteomes" id="UP000230002">
    <property type="component" value="Unassembled WGS sequence"/>
</dbReference>
<dbReference type="OrthoDB" id="412788at2759"/>
<comment type="similarity">
    <text evidence="1">Belongs to the asaB hydroxylase/desaturase family.</text>
</comment>
<dbReference type="InterPro" id="IPR044053">
    <property type="entry name" value="AsaB-like"/>
</dbReference>
<sequence length="189" mass="21948">MLNYFKALDDELPRRYVEPPEGKPASNVGHDLHPVLVRDVHGRKAEFELDRNSFQCEKYYPEVERILKVMGGKCVFIFDHTIRRNLESDVNRSDPKNCGPTEGVHIDQAYWASVERVKYHLATRLLQLRVRIINVWRPIANPVAHKPLALADWRTLHANDLVPIDPVYPHRTGAIYGVNYNPARELAWY</sequence>
<dbReference type="AlphaFoldDB" id="A0A2G8S9F8"/>
<proteinExistence type="inferred from homology"/>
<reference evidence="2 3" key="1">
    <citation type="journal article" date="2015" name="Sci. Rep.">
        <title>Chromosome-level genome map provides insights into diverse defense mechanisms in the medicinal fungus Ganoderma sinense.</title>
        <authorList>
            <person name="Zhu Y."/>
            <person name="Xu J."/>
            <person name="Sun C."/>
            <person name="Zhou S."/>
            <person name="Xu H."/>
            <person name="Nelson D.R."/>
            <person name="Qian J."/>
            <person name="Song J."/>
            <person name="Luo H."/>
            <person name="Xiang L."/>
            <person name="Li Y."/>
            <person name="Xu Z."/>
            <person name="Ji A."/>
            <person name="Wang L."/>
            <person name="Lu S."/>
            <person name="Hayward A."/>
            <person name="Sun W."/>
            <person name="Li X."/>
            <person name="Schwartz D.C."/>
            <person name="Wang Y."/>
            <person name="Chen S."/>
        </authorList>
    </citation>
    <scope>NUCLEOTIDE SEQUENCE [LARGE SCALE GENOMIC DNA]</scope>
    <source>
        <strain evidence="2 3">ZZ0214-1</strain>
    </source>
</reference>
<accession>A0A2G8S9F8</accession>
<gene>
    <name evidence="2" type="ORF">GSI_07574</name>
</gene>
<name>A0A2G8S9F8_9APHY</name>
<protein>
    <submittedName>
        <fullName evidence="2">Uncharacterized protein</fullName>
    </submittedName>
</protein>
<dbReference type="PANTHER" id="PTHR34598:SF3">
    <property type="entry name" value="OXIDOREDUCTASE AN1597"/>
    <property type="match status" value="1"/>
</dbReference>
<evidence type="ECO:0000313" key="3">
    <source>
        <dbReference type="Proteomes" id="UP000230002"/>
    </source>
</evidence>
<organism evidence="2 3">
    <name type="scientific">Ganoderma sinense ZZ0214-1</name>
    <dbReference type="NCBI Taxonomy" id="1077348"/>
    <lineage>
        <taxon>Eukaryota</taxon>
        <taxon>Fungi</taxon>
        <taxon>Dikarya</taxon>
        <taxon>Basidiomycota</taxon>
        <taxon>Agaricomycotina</taxon>
        <taxon>Agaricomycetes</taxon>
        <taxon>Polyporales</taxon>
        <taxon>Polyporaceae</taxon>
        <taxon>Ganoderma</taxon>
    </lineage>
</organism>
<keyword evidence="3" id="KW-1185">Reference proteome</keyword>
<dbReference type="PANTHER" id="PTHR34598">
    <property type="entry name" value="BLL6449 PROTEIN"/>
    <property type="match status" value="1"/>
</dbReference>
<dbReference type="NCBIfam" id="NF041278">
    <property type="entry name" value="CmcJ_NvfI_EfuI"/>
    <property type="match status" value="1"/>
</dbReference>
<dbReference type="STRING" id="1077348.A0A2G8S9F8"/>
<comment type="caution">
    <text evidence="2">The sequence shown here is derived from an EMBL/GenBank/DDBJ whole genome shotgun (WGS) entry which is preliminary data.</text>
</comment>
<dbReference type="GO" id="GO:0016491">
    <property type="term" value="F:oxidoreductase activity"/>
    <property type="evidence" value="ECO:0007669"/>
    <property type="project" value="InterPro"/>
</dbReference>
<evidence type="ECO:0000313" key="2">
    <source>
        <dbReference type="EMBL" id="PIL30389.1"/>
    </source>
</evidence>
<dbReference type="EMBL" id="AYKW01000015">
    <property type="protein sequence ID" value="PIL30389.1"/>
    <property type="molecule type" value="Genomic_DNA"/>
</dbReference>
<evidence type="ECO:0000256" key="1">
    <source>
        <dbReference type="ARBA" id="ARBA00023604"/>
    </source>
</evidence>